<evidence type="ECO:0000256" key="7">
    <source>
        <dbReference type="ARBA" id="ARBA00022779"/>
    </source>
</evidence>
<sequence length="167" mass="18055">MAEQEAAADAGEEAEAPKKKSRLPLILGVILMLGGGGGAFFATFTGLLGGVQGADEMQEEIAEAAPLEPVAFVPLDPIIIAVRSEGHAAHLRFRAELEVQPGRQEEVTLLMPRILDVLNTYLRAVEVSEIERPSALMSLRAQMLRRIQIVTGEGRVKDLLVTEFVVN</sequence>
<keyword evidence="10" id="KW-0997">Cell inner membrane</keyword>
<evidence type="ECO:0000256" key="6">
    <source>
        <dbReference type="ARBA" id="ARBA00022692"/>
    </source>
</evidence>
<organism evidence="11 12">
    <name type="scientific">Vannielia litorea</name>
    <dbReference type="NCBI Taxonomy" id="1217970"/>
    <lineage>
        <taxon>Bacteria</taxon>
        <taxon>Pseudomonadati</taxon>
        <taxon>Pseudomonadota</taxon>
        <taxon>Alphaproteobacteria</taxon>
        <taxon>Rhodobacterales</taxon>
        <taxon>Paracoccaceae</taxon>
        <taxon>Vannielia</taxon>
    </lineage>
</organism>
<keyword evidence="4" id="KW-1003">Cell membrane</keyword>
<proteinExistence type="inferred from homology"/>
<dbReference type="STRING" id="1217970.SAMN05444002_3968"/>
<accession>A0A1N6IJF8</accession>
<gene>
    <name evidence="11" type="ORF">SAMN05444002_3968</name>
</gene>
<evidence type="ECO:0000256" key="4">
    <source>
        <dbReference type="ARBA" id="ARBA00022475"/>
    </source>
</evidence>
<keyword evidence="11" id="KW-0282">Flagellum</keyword>
<dbReference type="GO" id="GO:0009425">
    <property type="term" value="C:bacterial-type flagellum basal body"/>
    <property type="evidence" value="ECO:0007669"/>
    <property type="project" value="InterPro"/>
</dbReference>
<keyword evidence="9 10" id="KW-0472">Membrane</keyword>
<feature type="transmembrane region" description="Helical" evidence="10">
    <location>
        <begin position="25"/>
        <end position="48"/>
    </location>
</feature>
<dbReference type="Pfam" id="PF03748">
    <property type="entry name" value="FliL"/>
    <property type="match status" value="1"/>
</dbReference>
<evidence type="ECO:0000256" key="8">
    <source>
        <dbReference type="ARBA" id="ARBA00022989"/>
    </source>
</evidence>
<dbReference type="RefSeq" id="WP_074258108.1">
    <property type="nucleotide sequence ID" value="NZ_FSRL01000002.1"/>
</dbReference>
<keyword evidence="8 10" id="KW-1133">Transmembrane helix</keyword>
<keyword evidence="11" id="KW-0969">Cilium</keyword>
<dbReference type="EMBL" id="FSRL01000002">
    <property type="protein sequence ID" value="SIO32126.1"/>
    <property type="molecule type" value="Genomic_DNA"/>
</dbReference>
<reference evidence="12" key="1">
    <citation type="submission" date="2016-11" db="EMBL/GenBank/DDBJ databases">
        <authorList>
            <person name="Varghese N."/>
            <person name="Submissions S."/>
        </authorList>
    </citation>
    <scope>NUCLEOTIDE SEQUENCE [LARGE SCALE GENOMIC DNA]</scope>
    <source>
        <strain evidence="12">DSM 29440</strain>
    </source>
</reference>
<evidence type="ECO:0000256" key="3">
    <source>
        <dbReference type="ARBA" id="ARBA00008281"/>
    </source>
</evidence>
<evidence type="ECO:0000313" key="12">
    <source>
        <dbReference type="Proteomes" id="UP000184932"/>
    </source>
</evidence>
<evidence type="ECO:0000256" key="1">
    <source>
        <dbReference type="ARBA" id="ARBA00002254"/>
    </source>
</evidence>
<comment type="similarity">
    <text evidence="3 10">Belongs to the FliL family.</text>
</comment>
<dbReference type="Proteomes" id="UP000184932">
    <property type="component" value="Unassembled WGS sequence"/>
</dbReference>
<dbReference type="GO" id="GO:0071978">
    <property type="term" value="P:bacterial-type flagellum-dependent swarming motility"/>
    <property type="evidence" value="ECO:0007669"/>
    <property type="project" value="TreeGrafter"/>
</dbReference>
<evidence type="ECO:0000256" key="9">
    <source>
        <dbReference type="ARBA" id="ARBA00023136"/>
    </source>
</evidence>
<keyword evidence="6 10" id="KW-0812">Transmembrane</keyword>
<name>A0A1N6IJF8_9RHOB</name>
<evidence type="ECO:0000256" key="2">
    <source>
        <dbReference type="ARBA" id="ARBA00004162"/>
    </source>
</evidence>
<evidence type="ECO:0000313" key="11">
    <source>
        <dbReference type="EMBL" id="SIO32126.1"/>
    </source>
</evidence>
<keyword evidence="5 10" id="KW-0145">Chemotaxis</keyword>
<evidence type="ECO:0000256" key="5">
    <source>
        <dbReference type="ARBA" id="ARBA00022500"/>
    </source>
</evidence>
<evidence type="ECO:0000256" key="10">
    <source>
        <dbReference type="RuleBase" id="RU364125"/>
    </source>
</evidence>
<keyword evidence="11" id="KW-0966">Cell projection</keyword>
<keyword evidence="12" id="KW-1185">Reference proteome</keyword>
<dbReference type="PANTHER" id="PTHR35091:SF2">
    <property type="entry name" value="FLAGELLAR PROTEIN FLIL"/>
    <property type="match status" value="1"/>
</dbReference>
<dbReference type="GO" id="GO:0005886">
    <property type="term" value="C:plasma membrane"/>
    <property type="evidence" value="ECO:0007669"/>
    <property type="project" value="UniProtKB-SubCell"/>
</dbReference>
<dbReference type="AlphaFoldDB" id="A0A1N6IJF8"/>
<dbReference type="OrthoDB" id="7619358at2"/>
<comment type="function">
    <text evidence="1 10">Controls the rotational direction of flagella during chemotaxis.</text>
</comment>
<dbReference type="InterPro" id="IPR005503">
    <property type="entry name" value="FliL"/>
</dbReference>
<keyword evidence="7 10" id="KW-0283">Flagellar rotation</keyword>
<comment type="subcellular location">
    <subcellularLocation>
        <location evidence="10">Cell inner membrane</location>
    </subcellularLocation>
    <subcellularLocation>
        <location evidence="2">Cell membrane</location>
        <topology evidence="2">Single-pass membrane protein</topology>
    </subcellularLocation>
</comment>
<protein>
    <recommendedName>
        <fullName evidence="10">Flagellar protein FliL</fullName>
    </recommendedName>
</protein>
<dbReference type="GO" id="GO:0006935">
    <property type="term" value="P:chemotaxis"/>
    <property type="evidence" value="ECO:0007669"/>
    <property type="project" value="UniProtKB-KW"/>
</dbReference>
<dbReference type="PANTHER" id="PTHR35091">
    <property type="entry name" value="FLAGELLAR PROTEIN FLIL"/>
    <property type="match status" value="1"/>
</dbReference>